<keyword evidence="2" id="KW-1185">Reference proteome</keyword>
<organism evidence="1 2">
    <name type="scientific">Apiospora rasikravindrae</name>
    <dbReference type="NCBI Taxonomy" id="990691"/>
    <lineage>
        <taxon>Eukaryota</taxon>
        <taxon>Fungi</taxon>
        <taxon>Dikarya</taxon>
        <taxon>Ascomycota</taxon>
        <taxon>Pezizomycotina</taxon>
        <taxon>Sordariomycetes</taxon>
        <taxon>Xylariomycetidae</taxon>
        <taxon>Amphisphaeriales</taxon>
        <taxon>Apiosporaceae</taxon>
        <taxon>Apiospora</taxon>
    </lineage>
</organism>
<dbReference type="Proteomes" id="UP001444661">
    <property type="component" value="Unassembled WGS sequence"/>
</dbReference>
<gene>
    <name evidence="1" type="ORF">PG993_006303</name>
</gene>
<dbReference type="EMBL" id="JAQQWK010000005">
    <property type="protein sequence ID" value="KAK8041780.1"/>
    <property type="molecule type" value="Genomic_DNA"/>
</dbReference>
<proteinExistence type="predicted"/>
<comment type="caution">
    <text evidence="1">The sequence shown here is derived from an EMBL/GenBank/DDBJ whole genome shotgun (WGS) entry which is preliminary data.</text>
</comment>
<name>A0ABR1T747_9PEZI</name>
<accession>A0ABR1T747</accession>
<evidence type="ECO:0000313" key="1">
    <source>
        <dbReference type="EMBL" id="KAK8041780.1"/>
    </source>
</evidence>
<reference evidence="1 2" key="1">
    <citation type="submission" date="2023-01" db="EMBL/GenBank/DDBJ databases">
        <title>Analysis of 21 Apiospora genomes using comparative genomics revels a genus with tremendous synthesis potential of carbohydrate active enzymes and secondary metabolites.</title>
        <authorList>
            <person name="Sorensen T."/>
        </authorList>
    </citation>
    <scope>NUCLEOTIDE SEQUENCE [LARGE SCALE GENOMIC DNA]</scope>
    <source>
        <strain evidence="1 2">CBS 33761</strain>
    </source>
</reference>
<evidence type="ECO:0000313" key="2">
    <source>
        <dbReference type="Proteomes" id="UP001444661"/>
    </source>
</evidence>
<protein>
    <submittedName>
        <fullName evidence="1">Uncharacterized protein</fullName>
    </submittedName>
</protein>
<sequence>MPLSTELNLPLERGPQALRQSSSPVIVVLYRLRNPRPSASACAAFLLGIGHGLSGGTLVRR</sequence>